<dbReference type="InterPro" id="IPR018490">
    <property type="entry name" value="cNMP-bd_dom_sf"/>
</dbReference>
<evidence type="ECO:0000256" key="3">
    <source>
        <dbReference type="ARBA" id="ARBA00023163"/>
    </source>
</evidence>
<dbReference type="SUPFAM" id="SSF46785">
    <property type="entry name" value="Winged helix' DNA-binding domain"/>
    <property type="match status" value="1"/>
</dbReference>
<keyword evidence="6" id="KW-1185">Reference proteome</keyword>
<sequence length="239" mass="26949">MSNTLTTKLTSFSDLSAEEAAALDAVCNDTFTVKGRDLIRVGDRPEQVFLVLNGWACRYKDLPDGKRQILAYLIPGDLCDPHIFIFEQMDHSIRAIGEARVAAIPKQVILDLTERYPALARGLWWSALVDEAVSREWLVNVAQRDSYTRMAHLFCEIWLRMCQVKLTTGGTFDLPLTQEQLGDTLGITPVHVNRVLQRLRAEGLVTTRDRRMTIHDVDALKAAAEFDPRYLHLDARAAA</sequence>
<dbReference type="InterPro" id="IPR050397">
    <property type="entry name" value="Env_Response_Regulators"/>
</dbReference>
<dbReference type="SMART" id="SM00419">
    <property type="entry name" value="HTH_CRP"/>
    <property type="match status" value="1"/>
</dbReference>
<organism evidence="5 6">
    <name type="scientific">Sphingomonas hankookensis</name>
    <dbReference type="NCBI Taxonomy" id="563996"/>
    <lineage>
        <taxon>Bacteria</taxon>
        <taxon>Pseudomonadati</taxon>
        <taxon>Pseudomonadota</taxon>
        <taxon>Alphaproteobacteria</taxon>
        <taxon>Sphingomonadales</taxon>
        <taxon>Sphingomonadaceae</taxon>
        <taxon>Sphingomonas</taxon>
    </lineage>
</organism>
<dbReference type="Gene3D" id="2.60.120.10">
    <property type="entry name" value="Jelly Rolls"/>
    <property type="match status" value="1"/>
</dbReference>
<feature type="domain" description="HTH crp-type" evidence="4">
    <location>
        <begin position="144"/>
        <end position="218"/>
    </location>
</feature>
<evidence type="ECO:0000313" key="6">
    <source>
        <dbReference type="Proteomes" id="UP000076609"/>
    </source>
</evidence>
<dbReference type="InterPro" id="IPR036390">
    <property type="entry name" value="WH_DNA-bd_sf"/>
</dbReference>
<keyword evidence="3" id="KW-0804">Transcription</keyword>
<dbReference type="InterPro" id="IPR000595">
    <property type="entry name" value="cNMP-bd_dom"/>
</dbReference>
<dbReference type="PANTHER" id="PTHR24567:SF68">
    <property type="entry name" value="DNA-BINDING TRANSCRIPTIONAL DUAL REGULATOR CRP"/>
    <property type="match status" value="1"/>
</dbReference>
<accession>A0ABR5Y7P1</accession>
<evidence type="ECO:0000259" key="4">
    <source>
        <dbReference type="PROSITE" id="PS51063"/>
    </source>
</evidence>
<dbReference type="PRINTS" id="PR00034">
    <property type="entry name" value="HTHCRP"/>
</dbReference>
<proteinExistence type="predicted"/>
<evidence type="ECO:0000256" key="2">
    <source>
        <dbReference type="ARBA" id="ARBA00023125"/>
    </source>
</evidence>
<dbReference type="InterPro" id="IPR012318">
    <property type="entry name" value="HTH_CRP"/>
</dbReference>
<dbReference type="InterPro" id="IPR036388">
    <property type="entry name" value="WH-like_DNA-bd_sf"/>
</dbReference>
<dbReference type="EMBL" id="LQQO01000063">
    <property type="protein sequence ID" value="KZE08582.1"/>
    <property type="molecule type" value="Genomic_DNA"/>
</dbReference>
<gene>
    <name evidence="5" type="ORF">AVT10_08485</name>
</gene>
<name>A0ABR5Y7P1_9SPHN</name>
<keyword evidence="2" id="KW-0238">DNA-binding</keyword>
<dbReference type="PROSITE" id="PS51063">
    <property type="entry name" value="HTH_CRP_2"/>
    <property type="match status" value="1"/>
</dbReference>
<protein>
    <recommendedName>
        <fullName evidence="4">HTH crp-type domain-containing protein</fullName>
    </recommendedName>
</protein>
<comment type="caution">
    <text evidence="5">The sequence shown here is derived from an EMBL/GenBank/DDBJ whole genome shotgun (WGS) entry which is preliminary data.</text>
</comment>
<dbReference type="Gene3D" id="1.10.10.10">
    <property type="entry name" value="Winged helix-like DNA-binding domain superfamily/Winged helix DNA-binding domain"/>
    <property type="match status" value="1"/>
</dbReference>
<dbReference type="InterPro" id="IPR014710">
    <property type="entry name" value="RmlC-like_jellyroll"/>
</dbReference>
<dbReference type="Proteomes" id="UP000076609">
    <property type="component" value="Unassembled WGS sequence"/>
</dbReference>
<dbReference type="RefSeq" id="WP_066694423.1">
    <property type="nucleotide sequence ID" value="NZ_CP117025.1"/>
</dbReference>
<dbReference type="CDD" id="cd00038">
    <property type="entry name" value="CAP_ED"/>
    <property type="match status" value="1"/>
</dbReference>
<reference evidence="6" key="1">
    <citation type="submission" date="2016-01" db="EMBL/GenBank/DDBJ databases">
        <title>Draft genome of Chromobacterium sp. F49.</title>
        <authorList>
            <person name="Hong K.W."/>
        </authorList>
    </citation>
    <scope>NUCLEOTIDE SEQUENCE [LARGE SCALE GENOMIC DNA]</scope>
    <source>
        <strain evidence="6">CN3</strain>
    </source>
</reference>
<dbReference type="PANTHER" id="PTHR24567">
    <property type="entry name" value="CRP FAMILY TRANSCRIPTIONAL REGULATORY PROTEIN"/>
    <property type="match status" value="1"/>
</dbReference>
<keyword evidence="1" id="KW-0805">Transcription regulation</keyword>
<evidence type="ECO:0000313" key="5">
    <source>
        <dbReference type="EMBL" id="KZE08582.1"/>
    </source>
</evidence>
<dbReference type="Pfam" id="PF13545">
    <property type="entry name" value="HTH_Crp_2"/>
    <property type="match status" value="1"/>
</dbReference>
<dbReference type="Pfam" id="PF00027">
    <property type="entry name" value="cNMP_binding"/>
    <property type="match status" value="1"/>
</dbReference>
<dbReference type="SUPFAM" id="SSF51206">
    <property type="entry name" value="cAMP-binding domain-like"/>
    <property type="match status" value="1"/>
</dbReference>
<evidence type="ECO:0000256" key="1">
    <source>
        <dbReference type="ARBA" id="ARBA00023015"/>
    </source>
</evidence>